<dbReference type="RefSeq" id="WP_130610562.1">
    <property type="nucleotide sequence ID" value="NZ_AP019400.1"/>
</dbReference>
<keyword evidence="2" id="KW-1185">Reference proteome</keyword>
<dbReference type="OrthoDB" id="2650525at2"/>
<dbReference type="EMBL" id="AP019400">
    <property type="protein sequence ID" value="BBI33980.1"/>
    <property type="molecule type" value="Genomic_DNA"/>
</dbReference>
<protein>
    <submittedName>
        <fullName evidence="1">Uncharacterized protein</fullName>
    </submittedName>
</protein>
<name>A0A3T1D7A7_9BACL</name>
<proteinExistence type="predicted"/>
<gene>
    <name evidence="1" type="ORF">KCTCHS21_33790</name>
</gene>
<organism evidence="1 2">
    <name type="scientific">Cohnella abietis</name>
    <dbReference type="NCBI Taxonomy" id="2507935"/>
    <lineage>
        <taxon>Bacteria</taxon>
        <taxon>Bacillati</taxon>
        <taxon>Bacillota</taxon>
        <taxon>Bacilli</taxon>
        <taxon>Bacillales</taxon>
        <taxon>Paenibacillaceae</taxon>
        <taxon>Cohnella</taxon>
    </lineage>
</organism>
<reference evidence="1 2" key="1">
    <citation type="submission" date="2019-01" db="EMBL/GenBank/DDBJ databases">
        <title>Complete genome sequence of Cohnella hallensis HS21 isolated from Korean fir (Abies koreana) rhizospheric soil.</title>
        <authorList>
            <person name="Jiang L."/>
            <person name="Kang S.W."/>
            <person name="Kim S."/>
            <person name="Jung J."/>
            <person name="Kim C.Y."/>
            <person name="Kim D.H."/>
            <person name="Kim S.W."/>
            <person name="Lee J."/>
        </authorList>
    </citation>
    <scope>NUCLEOTIDE SEQUENCE [LARGE SCALE GENOMIC DNA]</scope>
    <source>
        <strain evidence="1 2">HS21</strain>
    </source>
</reference>
<accession>A0A3T1D7A7</accession>
<dbReference type="PROSITE" id="PS51257">
    <property type="entry name" value="PROKAR_LIPOPROTEIN"/>
    <property type="match status" value="1"/>
</dbReference>
<evidence type="ECO:0000313" key="2">
    <source>
        <dbReference type="Proteomes" id="UP000289856"/>
    </source>
</evidence>
<evidence type="ECO:0000313" key="1">
    <source>
        <dbReference type="EMBL" id="BBI33980.1"/>
    </source>
</evidence>
<dbReference type="KEGG" id="cohn:KCTCHS21_33790"/>
<sequence length="158" mass="18364">MFKKVYIFCIALILVGCSMGNKVSDVYLEETDPGEAAKALQPKYIDESKYEGDELGIVKALNLYMKALYEKDYDALNALMPKDNEKITSKLSKYFISFDRLDFTVKPDPTPPEDVKPVVVEFKTKIYDHKEEMEEDKQLFLFRLEDGLWKLVAIADWW</sequence>
<dbReference type="AlphaFoldDB" id="A0A3T1D7A7"/>
<dbReference type="Proteomes" id="UP000289856">
    <property type="component" value="Chromosome"/>
</dbReference>